<evidence type="ECO:0000313" key="3">
    <source>
        <dbReference type="Proteomes" id="UP001305647"/>
    </source>
</evidence>
<reference evidence="2" key="1">
    <citation type="journal article" date="2023" name="Mol. Phylogenet. Evol.">
        <title>Genome-scale phylogeny and comparative genomics of the fungal order Sordariales.</title>
        <authorList>
            <person name="Hensen N."/>
            <person name="Bonometti L."/>
            <person name="Westerberg I."/>
            <person name="Brannstrom I.O."/>
            <person name="Guillou S."/>
            <person name="Cros-Aarteil S."/>
            <person name="Calhoun S."/>
            <person name="Haridas S."/>
            <person name="Kuo A."/>
            <person name="Mondo S."/>
            <person name="Pangilinan J."/>
            <person name="Riley R."/>
            <person name="LaButti K."/>
            <person name="Andreopoulos B."/>
            <person name="Lipzen A."/>
            <person name="Chen C."/>
            <person name="Yan M."/>
            <person name="Daum C."/>
            <person name="Ng V."/>
            <person name="Clum A."/>
            <person name="Steindorff A."/>
            <person name="Ohm R.A."/>
            <person name="Martin F."/>
            <person name="Silar P."/>
            <person name="Natvig D.O."/>
            <person name="Lalanne C."/>
            <person name="Gautier V."/>
            <person name="Ament-Velasquez S.L."/>
            <person name="Kruys A."/>
            <person name="Hutchinson M.I."/>
            <person name="Powell A.J."/>
            <person name="Barry K."/>
            <person name="Miller A.N."/>
            <person name="Grigoriev I.V."/>
            <person name="Debuchy R."/>
            <person name="Gladieux P."/>
            <person name="Hiltunen Thoren M."/>
            <person name="Johannesson H."/>
        </authorList>
    </citation>
    <scope>NUCLEOTIDE SEQUENCE</scope>
    <source>
        <strain evidence="2">CBS 757.83</strain>
    </source>
</reference>
<comment type="caution">
    <text evidence="2">The sequence shown here is derived from an EMBL/GenBank/DDBJ whole genome shotgun (WGS) entry which is preliminary data.</text>
</comment>
<dbReference type="AlphaFoldDB" id="A0AAN6PY52"/>
<accession>A0AAN6PY52</accession>
<sequence>MSIDSSDDFDIADTVHRRDAHHRPGNSITRVSHEPRNFWNQQEKPETMLALLRPPLPQRPQDASTSGPPSRRTRSRERRSPPIELGERAAERPVDLVYNPSQGDKNMTVQLMMDIEEDWAADLEAFCRLRRLGRFKDAKEHFKLRLEHLSSVPIIWLQYAEMLLACGDHKAIEASTHPPELVEPSSSTVPCSAEDQVLRTYQLFNLLWQSRHRPPSSIFAALRTVHRYRSSTEIQLLCSCLRVLHHIGNEPQHGWPSYDVLEEIRLVDFRQIYCNVVGDRLIWDFRDLFVALASLFGWETASTRFFGSLSDVQVLDTIAKDWGRPFFEEGSTMGLLDLFTSLILQNPSGDMKSRNLLLLQRAQALVESIQRNDPDLMRSRPFTRYLLAKAVCEMNVPPQRPNEGRLGDFKGFAIDQGPGIHLPICVPGRHFRKPSWGSMFFSPATVEQRRVVEVAAGAAHHAGDHRLHADALKLLAFQSDDPSTAMDALARLQLDTQGDRNGYVATCLSRFNVSKKGEDEMNLLRDLDRVDRLAGELHFEEYVNDYLRWAWIIIRILLVAASRANSAGSGDVDGIAAELFANETAARKWKFPPSVMNFSRGELGIPAGQERPHAPLPPPWSWERDGISVLKYGASHDSDTPIYSTRHVKFAGARRPPPPPPRLAPPHRAAIYTWHDDSDSDSDSDSDLLRTYSEHPYQRTRW</sequence>
<evidence type="ECO:0000256" key="1">
    <source>
        <dbReference type="SAM" id="MobiDB-lite"/>
    </source>
</evidence>
<dbReference type="EMBL" id="MU863661">
    <property type="protein sequence ID" value="KAK4098210.1"/>
    <property type="molecule type" value="Genomic_DNA"/>
</dbReference>
<reference evidence="2" key="2">
    <citation type="submission" date="2023-05" db="EMBL/GenBank/DDBJ databases">
        <authorList>
            <consortium name="Lawrence Berkeley National Laboratory"/>
            <person name="Steindorff A."/>
            <person name="Hensen N."/>
            <person name="Bonometti L."/>
            <person name="Westerberg I."/>
            <person name="Brannstrom I.O."/>
            <person name="Guillou S."/>
            <person name="Cros-Aarteil S."/>
            <person name="Calhoun S."/>
            <person name="Haridas S."/>
            <person name="Kuo A."/>
            <person name="Mondo S."/>
            <person name="Pangilinan J."/>
            <person name="Riley R."/>
            <person name="Labutti K."/>
            <person name="Andreopoulos B."/>
            <person name="Lipzen A."/>
            <person name="Chen C."/>
            <person name="Yanf M."/>
            <person name="Daum C."/>
            <person name="Ng V."/>
            <person name="Clum A."/>
            <person name="Ohm R."/>
            <person name="Martin F."/>
            <person name="Silar P."/>
            <person name="Natvig D."/>
            <person name="Lalanne C."/>
            <person name="Gautier V."/>
            <person name="Ament-Velasquez S.L."/>
            <person name="Kruys A."/>
            <person name="Hutchinson M.I."/>
            <person name="Powell A.J."/>
            <person name="Barry K."/>
            <person name="Miller A.N."/>
            <person name="Grigoriev I.V."/>
            <person name="Debuchy R."/>
            <person name="Gladieux P."/>
            <person name="Thoren M.H."/>
            <person name="Johannesson H."/>
        </authorList>
    </citation>
    <scope>NUCLEOTIDE SEQUENCE</scope>
    <source>
        <strain evidence="2">CBS 757.83</strain>
    </source>
</reference>
<proteinExistence type="predicted"/>
<keyword evidence="3" id="KW-1185">Reference proteome</keyword>
<feature type="region of interest" description="Disordered" evidence="1">
    <location>
        <begin position="1"/>
        <end position="93"/>
    </location>
</feature>
<feature type="compositionally biased region" description="Acidic residues" evidence="1">
    <location>
        <begin position="1"/>
        <end position="11"/>
    </location>
</feature>
<gene>
    <name evidence="2" type="ORF">N658DRAFT_227539</name>
</gene>
<name>A0AAN6PY52_9PEZI</name>
<feature type="compositionally biased region" description="Low complexity" evidence="1">
    <location>
        <begin position="49"/>
        <end position="70"/>
    </location>
</feature>
<feature type="compositionally biased region" description="Pro residues" evidence="1">
    <location>
        <begin position="655"/>
        <end position="664"/>
    </location>
</feature>
<dbReference type="Proteomes" id="UP001305647">
    <property type="component" value="Unassembled WGS sequence"/>
</dbReference>
<feature type="region of interest" description="Disordered" evidence="1">
    <location>
        <begin position="650"/>
        <end position="702"/>
    </location>
</feature>
<feature type="compositionally biased region" description="Basic and acidic residues" evidence="1">
    <location>
        <begin position="692"/>
        <end position="702"/>
    </location>
</feature>
<feature type="compositionally biased region" description="Basic and acidic residues" evidence="1">
    <location>
        <begin position="78"/>
        <end position="93"/>
    </location>
</feature>
<protein>
    <submittedName>
        <fullName evidence="2">Uncharacterized protein</fullName>
    </submittedName>
</protein>
<organism evidence="2 3">
    <name type="scientific">Parathielavia hyrcaniae</name>
    <dbReference type="NCBI Taxonomy" id="113614"/>
    <lineage>
        <taxon>Eukaryota</taxon>
        <taxon>Fungi</taxon>
        <taxon>Dikarya</taxon>
        <taxon>Ascomycota</taxon>
        <taxon>Pezizomycotina</taxon>
        <taxon>Sordariomycetes</taxon>
        <taxon>Sordariomycetidae</taxon>
        <taxon>Sordariales</taxon>
        <taxon>Chaetomiaceae</taxon>
        <taxon>Parathielavia</taxon>
    </lineage>
</organism>
<evidence type="ECO:0000313" key="2">
    <source>
        <dbReference type="EMBL" id="KAK4098210.1"/>
    </source>
</evidence>